<dbReference type="EMBL" id="FOKG01000012">
    <property type="protein sequence ID" value="SFB45156.1"/>
    <property type="molecule type" value="Genomic_DNA"/>
</dbReference>
<dbReference type="OrthoDB" id="5195799at2"/>
<evidence type="ECO:0000313" key="2">
    <source>
        <dbReference type="Proteomes" id="UP000243799"/>
    </source>
</evidence>
<proteinExistence type="predicted"/>
<dbReference type="RefSeq" id="WP_091674723.1">
    <property type="nucleotide sequence ID" value="NZ_FOKG01000012.1"/>
</dbReference>
<dbReference type="STRING" id="490629.SAMN05216266_1128"/>
<dbReference type="Proteomes" id="UP000243799">
    <property type="component" value="Unassembled WGS sequence"/>
</dbReference>
<name>A0A1I1B692_9PSEU</name>
<gene>
    <name evidence="1" type="ORF">SAMN05216266_1128</name>
</gene>
<evidence type="ECO:0000313" key="1">
    <source>
        <dbReference type="EMBL" id="SFB45156.1"/>
    </source>
</evidence>
<sequence>MSTDQDTDLAEAIAKELLAHPAVVALSGGPLGVLATHLPGRKVTGVRAPGHGEPVEVGVVVRLGDPLPQVTEELRARVRTLAGAVRVDVTVTDVQAEVPAQARAAERR</sequence>
<evidence type="ECO:0008006" key="3">
    <source>
        <dbReference type="Google" id="ProtNLM"/>
    </source>
</evidence>
<dbReference type="AlphaFoldDB" id="A0A1I1B692"/>
<organism evidence="1 2">
    <name type="scientific">Amycolatopsis marina</name>
    <dbReference type="NCBI Taxonomy" id="490629"/>
    <lineage>
        <taxon>Bacteria</taxon>
        <taxon>Bacillati</taxon>
        <taxon>Actinomycetota</taxon>
        <taxon>Actinomycetes</taxon>
        <taxon>Pseudonocardiales</taxon>
        <taxon>Pseudonocardiaceae</taxon>
        <taxon>Amycolatopsis</taxon>
    </lineage>
</organism>
<protein>
    <recommendedName>
        <fullName evidence="3">Asp23 family, cell envelope-related function</fullName>
    </recommendedName>
</protein>
<keyword evidence="2" id="KW-1185">Reference proteome</keyword>
<reference evidence="2" key="1">
    <citation type="submission" date="2016-10" db="EMBL/GenBank/DDBJ databases">
        <authorList>
            <person name="Varghese N."/>
            <person name="Submissions S."/>
        </authorList>
    </citation>
    <scope>NUCLEOTIDE SEQUENCE [LARGE SCALE GENOMIC DNA]</scope>
    <source>
        <strain evidence="2">CGMCC 4.3568</strain>
    </source>
</reference>
<accession>A0A1I1B692</accession>